<gene>
    <name evidence="8" type="ORF">BN7_4954</name>
</gene>
<feature type="transmembrane region" description="Helical" evidence="6">
    <location>
        <begin position="180"/>
        <end position="200"/>
    </location>
</feature>
<feature type="transmembrane region" description="Helical" evidence="6">
    <location>
        <begin position="93"/>
        <end position="112"/>
    </location>
</feature>
<proteinExistence type="predicted"/>
<evidence type="ECO:0000313" key="8">
    <source>
        <dbReference type="EMBL" id="CCH45372.1"/>
    </source>
</evidence>
<dbReference type="eggNOG" id="KOG2533">
    <property type="taxonomic scope" value="Eukaryota"/>
</dbReference>
<keyword evidence="9" id="KW-1185">Reference proteome</keyword>
<dbReference type="HOGENOM" id="CLU_001265_0_1_1"/>
<dbReference type="Pfam" id="PF07690">
    <property type="entry name" value="MFS_1"/>
    <property type="match status" value="1"/>
</dbReference>
<keyword evidence="4 6" id="KW-1133">Transmembrane helix</keyword>
<dbReference type="InterPro" id="IPR011701">
    <property type="entry name" value="MFS"/>
</dbReference>
<comment type="subcellular location">
    <subcellularLocation>
        <location evidence="1">Membrane</location>
        <topology evidence="1">Multi-pass membrane protein</topology>
    </subcellularLocation>
</comment>
<feature type="domain" description="Major facilitator superfamily (MFS) profile" evidence="7">
    <location>
        <begin position="57"/>
        <end position="477"/>
    </location>
</feature>
<feature type="transmembrane region" description="Helical" evidence="6">
    <location>
        <begin position="150"/>
        <end position="173"/>
    </location>
</feature>
<evidence type="ECO:0000256" key="1">
    <source>
        <dbReference type="ARBA" id="ARBA00004141"/>
    </source>
</evidence>
<evidence type="ECO:0000256" key="3">
    <source>
        <dbReference type="ARBA" id="ARBA00022692"/>
    </source>
</evidence>
<dbReference type="EMBL" id="CAIF01000195">
    <property type="protein sequence ID" value="CCH45372.1"/>
    <property type="molecule type" value="Genomic_DNA"/>
</dbReference>
<keyword evidence="5 6" id="KW-0472">Membrane</keyword>
<dbReference type="FunFam" id="1.20.1250.20:FF:000034">
    <property type="entry name" value="MFS general substrate transporter"/>
    <property type="match status" value="1"/>
</dbReference>
<dbReference type="PANTHER" id="PTHR43791:SF18">
    <property type="entry name" value="NICOTINIC ACID TRANSPORTER TNA1, PUTATIVE (AFU_ORTHOLOGUE AFUA_3G03820)-RELATED"/>
    <property type="match status" value="1"/>
</dbReference>
<comment type="caution">
    <text evidence="8">The sequence shown here is derived from an EMBL/GenBank/DDBJ whole genome shotgun (WGS) entry which is preliminary data.</text>
</comment>
<name>K0KTM5_WICCF</name>
<dbReference type="SUPFAM" id="SSF103473">
    <property type="entry name" value="MFS general substrate transporter"/>
    <property type="match status" value="1"/>
</dbReference>
<accession>K0KTM5</accession>
<organism evidence="8 9">
    <name type="scientific">Wickerhamomyces ciferrii (strain ATCC 14091 / BCRC 22168 / CBS 111 / JCM 3599 / NBRC 0793 / NRRL Y-1031 F-60-10)</name>
    <name type="common">Yeast</name>
    <name type="synonym">Pichia ciferrii</name>
    <dbReference type="NCBI Taxonomy" id="1206466"/>
    <lineage>
        <taxon>Eukaryota</taxon>
        <taxon>Fungi</taxon>
        <taxon>Dikarya</taxon>
        <taxon>Ascomycota</taxon>
        <taxon>Saccharomycotina</taxon>
        <taxon>Saccharomycetes</taxon>
        <taxon>Phaffomycetales</taxon>
        <taxon>Wickerhamomycetaceae</taxon>
        <taxon>Wickerhamomyces</taxon>
    </lineage>
</organism>
<evidence type="ECO:0000256" key="4">
    <source>
        <dbReference type="ARBA" id="ARBA00022989"/>
    </source>
</evidence>
<feature type="transmembrane region" description="Helical" evidence="6">
    <location>
        <begin position="124"/>
        <end position="144"/>
    </location>
</feature>
<protein>
    <submittedName>
        <fullName evidence="8">Membrane protein</fullName>
    </submittedName>
</protein>
<dbReference type="Gene3D" id="1.20.1250.20">
    <property type="entry name" value="MFS general substrate transporter like domains"/>
    <property type="match status" value="2"/>
</dbReference>
<feature type="transmembrane region" description="Helical" evidence="6">
    <location>
        <begin position="329"/>
        <end position="348"/>
    </location>
</feature>
<dbReference type="PROSITE" id="PS50850">
    <property type="entry name" value="MFS"/>
    <property type="match status" value="1"/>
</dbReference>
<evidence type="ECO:0000256" key="5">
    <source>
        <dbReference type="ARBA" id="ARBA00023136"/>
    </source>
</evidence>
<dbReference type="PANTHER" id="PTHR43791">
    <property type="entry name" value="PERMEASE-RELATED"/>
    <property type="match status" value="1"/>
</dbReference>
<evidence type="ECO:0000259" key="7">
    <source>
        <dbReference type="PROSITE" id="PS50850"/>
    </source>
</evidence>
<evidence type="ECO:0000256" key="2">
    <source>
        <dbReference type="ARBA" id="ARBA00022448"/>
    </source>
</evidence>
<evidence type="ECO:0000313" key="9">
    <source>
        <dbReference type="Proteomes" id="UP000009328"/>
    </source>
</evidence>
<dbReference type="Proteomes" id="UP000009328">
    <property type="component" value="Unassembled WGS sequence"/>
</dbReference>
<dbReference type="InParanoid" id="K0KTM5"/>
<dbReference type="InterPro" id="IPR036259">
    <property type="entry name" value="MFS_trans_sf"/>
</dbReference>
<feature type="transmembrane region" description="Helical" evidence="6">
    <location>
        <begin position="212"/>
        <end position="234"/>
    </location>
</feature>
<feature type="transmembrane region" description="Helical" evidence="6">
    <location>
        <begin position="456"/>
        <end position="476"/>
    </location>
</feature>
<dbReference type="GO" id="GO:0022857">
    <property type="term" value="F:transmembrane transporter activity"/>
    <property type="evidence" value="ECO:0007669"/>
    <property type="project" value="InterPro"/>
</dbReference>
<feature type="transmembrane region" description="Helical" evidence="6">
    <location>
        <begin position="387"/>
        <end position="410"/>
    </location>
</feature>
<dbReference type="STRING" id="1206466.K0KTM5"/>
<feature type="transmembrane region" description="Helical" evidence="6">
    <location>
        <begin position="360"/>
        <end position="381"/>
    </location>
</feature>
<dbReference type="GO" id="GO:0016020">
    <property type="term" value="C:membrane"/>
    <property type="evidence" value="ECO:0007669"/>
    <property type="project" value="UniProtKB-SubCell"/>
</dbReference>
<sequence>MFVSLSRMSSKPSIELIENVSTTKPPTEIDEKIIQINQPDFSNINESKVLRKMDFHLLPMASLLYLVSFIDRGSIANVRIEGITVTLNITEDQFNLCVTIFFITYALFEVPSNIVLKKIGRPSVFVPTIMVIWGIVMTLSGIVQNFAGLFAARLFLGIAEAGLYPAASYWICMELQFRQALFYGSATTAGAFSGLLAFGIAKMDGIGNYEGWRWIFIIEGIATVIIAVISYFVLYDYPETAKFLSEREREFVIWRLKNDSNGEITDLSHPNYSHFGEREEPGLRHAVISVLKDYKLYLQALLFISITAPSYGITLFLPSVVKAMGYSTSKSQLLTIPVFIVAALCAIIQSKFADRVGIRFIFIAGNMSIVVIGFIMAIVGQETSKPNVIYGGVFIGVCALFSAFPGMITWNANNLANSQRKAIGMAFQIGFGNFGGVFASNFYKPTTLTLGHSLELGFSCLAIIVSLVLAWGYNYANVQDLKKLKNNTFEGLSDLEFYQMGDNSPFYKYRL</sequence>
<reference evidence="8 9" key="1">
    <citation type="journal article" date="2012" name="Eukaryot. Cell">
        <title>Draft genome sequence of Wickerhamomyces ciferrii NRRL Y-1031 F-60-10.</title>
        <authorList>
            <person name="Schneider J."/>
            <person name="Andrea H."/>
            <person name="Blom J."/>
            <person name="Jaenicke S."/>
            <person name="Ruckert C."/>
            <person name="Schorsch C."/>
            <person name="Szczepanowski R."/>
            <person name="Farwick M."/>
            <person name="Goesmann A."/>
            <person name="Puhler A."/>
            <person name="Schaffer S."/>
            <person name="Tauch A."/>
            <person name="Kohler T."/>
            <person name="Brinkrolf K."/>
        </authorList>
    </citation>
    <scope>NUCLEOTIDE SEQUENCE [LARGE SCALE GENOMIC DNA]</scope>
    <source>
        <strain evidence="9">ATCC 14091 / BCRC 22168 / CBS 111 / JCM 3599 / NBRC 0793 / NRRL Y-1031 F-60-10</strain>
    </source>
</reference>
<feature type="transmembrane region" description="Helical" evidence="6">
    <location>
        <begin position="296"/>
        <end position="317"/>
    </location>
</feature>
<keyword evidence="2" id="KW-0813">Transport</keyword>
<dbReference type="AlphaFoldDB" id="K0KTM5"/>
<keyword evidence="3 6" id="KW-0812">Transmembrane</keyword>
<evidence type="ECO:0000256" key="6">
    <source>
        <dbReference type="SAM" id="Phobius"/>
    </source>
</evidence>
<feature type="transmembrane region" description="Helical" evidence="6">
    <location>
        <begin position="422"/>
        <end position="444"/>
    </location>
</feature>
<dbReference type="InterPro" id="IPR020846">
    <property type="entry name" value="MFS_dom"/>
</dbReference>